<dbReference type="EMBL" id="ML120372">
    <property type="protein sequence ID" value="RPB01542.1"/>
    <property type="molecule type" value="Genomic_DNA"/>
</dbReference>
<dbReference type="AlphaFoldDB" id="A0A3N4JXI2"/>
<evidence type="ECO:0000313" key="2">
    <source>
        <dbReference type="Proteomes" id="UP000276215"/>
    </source>
</evidence>
<gene>
    <name evidence="1" type="ORF">L873DRAFT_630061</name>
</gene>
<proteinExistence type="predicted"/>
<protein>
    <submittedName>
        <fullName evidence="1">Uncharacterized protein</fullName>
    </submittedName>
</protein>
<accession>A0A3N4JXI2</accession>
<reference evidence="1 2" key="1">
    <citation type="journal article" date="2018" name="Nat. Ecol. Evol.">
        <title>Pezizomycetes genomes reveal the molecular basis of ectomycorrhizal truffle lifestyle.</title>
        <authorList>
            <person name="Murat C."/>
            <person name="Payen T."/>
            <person name="Noel B."/>
            <person name="Kuo A."/>
            <person name="Morin E."/>
            <person name="Chen J."/>
            <person name="Kohler A."/>
            <person name="Krizsan K."/>
            <person name="Balestrini R."/>
            <person name="Da Silva C."/>
            <person name="Montanini B."/>
            <person name="Hainaut M."/>
            <person name="Levati E."/>
            <person name="Barry K.W."/>
            <person name="Belfiori B."/>
            <person name="Cichocki N."/>
            <person name="Clum A."/>
            <person name="Dockter R.B."/>
            <person name="Fauchery L."/>
            <person name="Guy J."/>
            <person name="Iotti M."/>
            <person name="Le Tacon F."/>
            <person name="Lindquist E.A."/>
            <person name="Lipzen A."/>
            <person name="Malagnac F."/>
            <person name="Mello A."/>
            <person name="Molinier V."/>
            <person name="Miyauchi S."/>
            <person name="Poulain J."/>
            <person name="Riccioni C."/>
            <person name="Rubini A."/>
            <person name="Sitrit Y."/>
            <person name="Splivallo R."/>
            <person name="Traeger S."/>
            <person name="Wang M."/>
            <person name="Zifcakova L."/>
            <person name="Wipf D."/>
            <person name="Zambonelli A."/>
            <person name="Paolocci F."/>
            <person name="Nowrousian M."/>
            <person name="Ottonello S."/>
            <person name="Baldrian P."/>
            <person name="Spatafora J.W."/>
            <person name="Henrissat B."/>
            <person name="Nagy L.G."/>
            <person name="Aury J.M."/>
            <person name="Wincker P."/>
            <person name="Grigoriev I.V."/>
            <person name="Bonfante P."/>
            <person name="Martin F.M."/>
        </authorList>
    </citation>
    <scope>NUCLEOTIDE SEQUENCE [LARGE SCALE GENOMIC DNA]</scope>
    <source>
        <strain evidence="1 2">120613-1</strain>
    </source>
</reference>
<keyword evidence="2" id="KW-1185">Reference proteome</keyword>
<organism evidence="1 2">
    <name type="scientific">Choiromyces venosus 120613-1</name>
    <dbReference type="NCBI Taxonomy" id="1336337"/>
    <lineage>
        <taxon>Eukaryota</taxon>
        <taxon>Fungi</taxon>
        <taxon>Dikarya</taxon>
        <taxon>Ascomycota</taxon>
        <taxon>Pezizomycotina</taxon>
        <taxon>Pezizomycetes</taxon>
        <taxon>Pezizales</taxon>
        <taxon>Tuberaceae</taxon>
        <taxon>Choiromyces</taxon>
    </lineage>
</organism>
<name>A0A3N4JXI2_9PEZI</name>
<evidence type="ECO:0000313" key="1">
    <source>
        <dbReference type="EMBL" id="RPB01542.1"/>
    </source>
</evidence>
<dbReference type="Proteomes" id="UP000276215">
    <property type="component" value="Unassembled WGS sequence"/>
</dbReference>
<sequence length="64" mass="7538">MTILDIPWARLNLCCGILPCLPDCLSIWLFYLDFLYLVLFRVRVLVSDNISLFFLQMLPPSRFV</sequence>